<sequence>MVLEFKKMKRSKLIIVLILIVVLNIGIHYLMGNVKYVGIPYAAEPGWTLQNTLIVGTYYLLLPVFTLIGSASFIIERENSVYINILTIPVRKSHLILNKSKFIWVVSMIFTSSIFVFTLVLEKIHSNILTQEIVLKYLFEYVVHSNGLYVIAMLILSVIIYMDYNMQLAVMVGFVSSFVSVFIEQTAISYLYPVNALFNISGFKESNLYEYSSSVVILCVIAICAVFIYKKIAQQESW</sequence>
<dbReference type="GeneID" id="42694006"/>
<dbReference type="EMBL" id="MUYF01000003">
    <property type="protein sequence ID" value="OOL81576.1"/>
    <property type="molecule type" value="Genomic_DNA"/>
</dbReference>
<evidence type="ECO:0000313" key="4">
    <source>
        <dbReference type="EMBL" id="RAN64269.1"/>
    </source>
</evidence>
<proteinExistence type="predicted"/>
<feature type="transmembrane region" description="Helical" evidence="1">
    <location>
        <begin position="141"/>
        <end position="161"/>
    </location>
</feature>
<feature type="transmembrane region" description="Helical" evidence="1">
    <location>
        <begin position="12"/>
        <end position="31"/>
    </location>
</feature>
<reference evidence="2 5" key="1">
    <citation type="submission" date="2017-01" db="EMBL/GenBank/DDBJ databases">
        <title>Complete Genome Sequence of Dolosigranulum pigrum isolated from a Patient with interstitial lung disease.</title>
        <authorList>
            <person name="Mukhopadhyay R."/>
            <person name="Joaquin J."/>
            <person name="Hogue R."/>
            <person name="Fitzgerald S."/>
            <person name="Jospin G."/>
            <person name="Eisen J.A."/>
            <person name="Chaturvedi V."/>
        </authorList>
    </citation>
    <scope>NUCLEOTIDE SEQUENCE [LARGE SCALE GENOMIC DNA]</scope>
    <source>
        <strain evidence="2 5">15S00348</strain>
    </source>
</reference>
<dbReference type="Pfam" id="PF12730">
    <property type="entry name" value="ABC2_membrane_4"/>
    <property type="match status" value="1"/>
</dbReference>
<organism evidence="2 5">
    <name type="scientific">Dolosigranulum pigrum</name>
    <dbReference type="NCBI Taxonomy" id="29394"/>
    <lineage>
        <taxon>Bacteria</taxon>
        <taxon>Bacillati</taxon>
        <taxon>Bacillota</taxon>
        <taxon>Bacilli</taxon>
        <taxon>Lactobacillales</taxon>
        <taxon>Carnobacteriaceae</taxon>
        <taxon>Dolosigranulum</taxon>
    </lineage>
</organism>
<dbReference type="Proteomes" id="UP000315953">
    <property type="component" value="Chromosome"/>
</dbReference>
<dbReference type="Proteomes" id="UP000249099">
    <property type="component" value="Unassembled WGS sequence"/>
</dbReference>
<evidence type="ECO:0000313" key="7">
    <source>
        <dbReference type="Proteomes" id="UP000315953"/>
    </source>
</evidence>
<gene>
    <name evidence="4" type="ORF">B8A44_02425</name>
    <name evidence="2" type="ORF">BWX42_07640</name>
    <name evidence="3" type="ORF">FNV33_00160</name>
</gene>
<evidence type="ECO:0000313" key="2">
    <source>
        <dbReference type="EMBL" id="OOL81576.1"/>
    </source>
</evidence>
<dbReference type="RefSeq" id="WP_004635386.1">
    <property type="nucleotide sequence ID" value="NZ_CAJHJL010000003.1"/>
</dbReference>
<feature type="transmembrane region" description="Helical" evidence="1">
    <location>
        <begin position="102"/>
        <end position="121"/>
    </location>
</feature>
<evidence type="ECO:0000313" key="3">
    <source>
        <dbReference type="EMBL" id="QDO90544.1"/>
    </source>
</evidence>
<reference evidence="3 7" key="3">
    <citation type="submission" date="2019-07" db="EMBL/GenBank/DDBJ databases">
        <title>Genome assembly of a nasal isolate of Dolosigranulum pigrum from a chronic sinusitis patient.</title>
        <authorList>
            <person name="Baig S."/>
            <person name="Overballe-Petersen S."/>
            <person name="Kaspar U."/>
            <person name="Rendboe A."/>
            <person name="de Man T."/>
            <person name="Liu C."/>
            <person name="Price L.B."/>
            <person name="Stegger M."/>
            <person name="Becker K."/>
            <person name="Skytt Andersen P."/>
        </authorList>
    </citation>
    <scope>NUCLEOTIDE SEQUENCE [LARGE SCALE GENOMIC DNA]</scope>
    <source>
        <strain evidence="3 7">83VPs-KB5</strain>
    </source>
</reference>
<keyword evidence="1" id="KW-0472">Membrane</keyword>
<protein>
    <submittedName>
        <fullName evidence="2">ABC transporter permease</fullName>
    </submittedName>
</protein>
<dbReference type="Proteomes" id="UP000190409">
    <property type="component" value="Unassembled WGS sequence"/>
</dbReference>
<dbReference type="OrthoDB" id="4336274at2"/>
<dbReference type="KEGG" id="dpm:FNV33_00160"/>
<feature type="transmembrane region" description="Helical" evidence="1">
    <location>
        <begin position="51"/>
        <end position="75"/>
    </location>
</feature>
<dbReference type="EMBL" id="NAQV01000007">
    <property type="protein sequence ID" value="RAN64269.1"/>
    <property type="molecule type" value="Genomic_DNA"/>
</dbReference>
<dbReference type="AlphaFoldDB" id="A0A1S8KPE3"/>
<name>A0A1S8KPE3_9LACT</name>
<accession>A0A1S8KPE3</accession>
<evidence type="ECO:0000313" key="5">
    <source>
        <dbReference type="Proteomes" id="UP000190409"/>
    </source>
</evidence>
<evidence type="ECO:0000256" key="1">
    <source>
        <dbReference type="SAM" id="Phobius"/>
    </source>
</evidence>
<reference evidence="4 6" key="2">
    <citation type="submission" date="2017-03" db="EMBL/GenBank/DDBJ databases">
        <title>wgs assembly of Dolosigranulum pigrum KPL CDC strains.</title>
        <authorList>
            <person name="Brugger S.D."/>
            <person name="Pettigrew M."/>
            <person name="Kong Y."/>
            <person name="Lemon K.P."/>
        </authorList>
    </citation>
    <scope>NUCLEOTIDE SEQUENCE [LARGE SCALE GENOMIC DNA]</scope>
    <source>
        <strain evidence="4 6">KPL1931_CDC4294-98</strain>
    </source>
</reference>
<keyword evidence="1" id="KW-1133">Transmembrane helix</keyword>
<evidence type="ECO:0000313" key="6">
    <source>
        <dbReference type="Proteomes" id="UP000249099"/>
    </source>
</evidence>
<dbReference type="EMBL" id="CP041626">
    <property type="protein sequence ID" value="QDO90544.1"/>
    <property type="molecule type" value="Genomic_DNA"/>
</dbReference>
<feature type="transmembrane region" description="Helical" evidence="1">
    <location>
        <begin position="168"/>
        <end position="191"/>
    </location>
</feature>
<feature type="transmembrane region" description="Helical" evidence="1">
    <location>
        <begin position="211"/>
        <end position="229"/>
    </location>
</feature>
<keyword evidence="1" id="KW-0812">Transmembrane</keyword>